<dbReference type="SMART" id="SM00225">
    <property type="entry name" value="BTB"/>
    <property type="match status" value="1"/>
</dbReference>
<protein>
    <recommendedName>
        <fullName evidence="1">BTB domain-containing protein</fullName>
    </recommendedName>
</protein>
<evidence type="ECO:0000313" key="2">
    <source>
        <dbReference type="EMBL" id="KLO07742.1"/>
    </source>
</evidence>
<dbReference type="InterPro" id="IPR000210">
    <property type="entry name" value="BTB/POZ_dom"/>
</dbReference>
<dbReference type="EMBL" id="KQ086123">
    <property type="protein sequence ID" value="KLO07742.1"/>
    <property type="molecule type" value="Genomic_DNA"/>
</dbReference>
<dbReference type="SUPFAM" id="SSF54695">
    <property type="entry name" value="POZ domain"/>
    <property type="match status" value="1"/>
</dbReference>
<sequence>MDVDAEPAEPKGPPQPCEHLWFPDGNVVLATDSLLFKVHKGVLALQSSVFKDMFELPGAHGLGPSQGQGTDVIVSELYEGLPLVTLVGDDGDEVVHLLRTAYEREYYQPYEDDASLDTVVSLLKLSTKYDFKQIRKDVVFHISRYYPMDLKECDEIEENSTIFGLPRARCHDVLLDAAFVAEVDVLLPILYYACADYQIGSILNAMDEESINRKCLRTLLEGREKLEGMIVQLVATIPEIALAGSALTSTVCTSSDGINCLRVQRFTGLKTLTGTASLQRIIGINVCRYLPPATCISCRAAVESLVEKKREEIWDAVPSYFGFPDGGWDALKTKLDEFFAS</sequence>
<keyword evidence="3" id="KW-1185">Reference proteome</keyword>
<gene>
    <name evidence="2" type="ORF">SCHPADRAFT_859814</name>
</gene>
<dbReference type="OrthoDB" id="3893071at2759"/>
<evidence type="ECO:0000259" key="1">
    <source>
        <dbReference type="PROSITE" id="PS50097"/>
    </source>
</evidence>
<accession>A0A0H2R8P7</accession>
<dbReference type="PROSITE" id="PS50097">
    <property type="entry name" value="BTB"/>
    <property type="match status" value="1"/>
</dbReference>
<dbReference type="Proteomes" id="UP000053477">
    <property type="component" value="Unassembled WGS sequence"/>
</dbReference>
<organism evidence="2 3">
    <name type="scientific">Schizopora paradoxa</name>
    <dbReference type="NCBI Taxonomy" id="27342"/>
    <lineage>
        <taxon>Eukaryota</taxon>
        <taxon>Fungi</taxon>
        <taxon>Dikarya</taxon>
        <taxon>Basidiomycota</taxon>
        <taxon>Agaricomycotina</taxon>
        <taxon>Agaricomycetes</taxon>
        <taxon>Hymenochaetales</taxon>
        <taxon>Schizoporaceae</taxon>
        <taxon>Schizopora</taxon>
    </lineage>
</organism>
<dbReference type="AlphaFoldDB" id="A0A0H2R8P7"/>
<dbReference type="Gene3D" id="3.30.710.10">
    <property type="entry name" value="Potassium Channel Kv1.1, Chain A"/>
    <property type="match status" value="1"/>
</dbReference>
<dbReference type="InParanoid" id="A0A0H2R8P7"/>
<dbReference type="CDD" id="cd18186">
    <property type="entry name" value="BTB_POZ_ZBTB_KLHL-like"/>
    <property type="match status" value="1"/>
</dbReference>
<reference evidence="2 3" key="1">
    <citation type="submission" date="2015-04" db="EMBL/GenBank/DDBJ databases">
        <title>Complete genome sequence of Schizopora paradoxa KUC8140, a cosmopolitan wood degrader in East Asia.</title>
        <authorList>
            <consortium name="DOE Joint Genome Institute"/>
            <person name="Min B."/>
            <person name="Park H."/>
            <person name="Jang Y."/>
            <person name="Kim J.-J."/>
            <person name="Kim K.H."/>
            <person name="Pangilinan J."/>
            <person name="Lipzen A."/>
            <person name="Riley R."/>
            <person name="Grigoriev I.V."/>
            <person name="Spatafora J.W."/>
            <person name="Choi I.-G."/>
        </authorList>
    </citation>
    <scope>NUCLEOTIDE SEQUENCE [LARGE SCALE GENOMIC DNA]</scope>
    <source>
        <strain evidence="2 3">KUC8140</strain>
    </source>
</reference>
<evidence type="ECO:0000313" key="3">
    <source>
        <dbReference type="Proteomes" id="UP000053477"/>
    </source>
</evidence>
<dbReference type="InterPro" id="IPR011333">
    <property type="entry name" value="SKP1/BTB/POZ_sf"/>
</dbReference>
<name>A0A0H2R8P7_9AGAM</name>
<feature type="domain" description="BTB" evidence="1">
    <location>
        <begin position="25"/>
        <end position="110"/>
    </location>
</feature>
<proteinExistence type="predicted"/>